<sequence length="137" mass="15782">MQYDYARVCLYEIGLEESHFSVAFERIDVFRNCLDSIKSLYATNRPMVTILPQLINLPSHTFSQSNHSIFVAMRLISVRCEGWSGQIVEQELGLKEIFDNTVGDIDQTLKQASEHDPPIQIPSFFTRLPLMCKELKK</sequence>
<organism evidence="1 2">
    <name type="scientific">Zopfia rhizophila CBS 207.26</name>
    <dbReference type="NCBI Taxonomy" id="1314779"/>
    <lineage>
        <taxon>Eukaryota</taxon>
        <taxon>Fungi</taxon>
        <taxon>Dikarya</taxon>
        <taxon>Ascomycota</taxon>
        <taxon>Pezizomycotina</taxon>
        <taxon>Dothideomycetes</taxon>
        <taxon>Dothideomycetes incertae sedis</taxon>
        <taxon>Zopfiaceae</taxon>
        <taxon>Zopfia</taxon>
    </lineage>
</organism>
<dbReference type="AlphaFoldDB" id="A0A6A6EK83"/>
<keyword evidence="2" id="KW-1185">Reference proteome</keyword>
<dbReference type="OrthoDB" id="5226580at2759"/>
<accession>A0A6A6EK83</accession>
<name>A0A6A6EK83_9PEZI</name>
<dbReference type="Proteomes" id="UP000800200">
    <property type="component" value="Unassembled WGS sequence"/>
</dbReference>
<proteinExistence type="predicted"/>
<evidence type="ECO:0000313" key="2">
    <source>
        <dbReference type="Proteomes" id="UP000800200"/>
    </source>
</evidence>
<dbReference type="EMBL" id="ML994617">
    <property type="protein sequence ID" value="KAF2191555.1"/>
    <property type="molecule type" value="Genomic_DNA"/>
</dbReference>
<reference evidence="1" key="1">
    <citation type="journal article" date="2020" name="Stud. Mycol.">
        <title>101 Dothideomycetes genomes: a test case for predicting lifestyles and emergence of pathogens.</title>
        <authorList>
            <person name="Haridas S."/>
            <person name="Albert R."/>
            <person name="Binder M."/>
            <person name="Bloem J."/>
            <person name="Labutti K."/>
            <person name="Salamov A."/>
            <person name="Andreopoulos B."/>
            <person name="Baker S."/>
            <person name="Barry K."/>
            <person name="Bills G."/>
            <person name="Bluhm B."/>
            <person name="Cannon C."/>
            <person name="Castanera R."/>
            <person name="Culley D."/>
            <person name="Daum C."/>
            <person name="Ezra D."/>
            <person name="Gonzalez J."/>
            <person name="Henrissat B."/>
            <person name="Kuo A."/>
            <person name="Liang C."/>
            <person name="Lipzen A."/>
            <person name="Lutzoni F."/>
            <person name="Magnuson J."/>
            <person name="Mondo S."/>
            <person name="Nolan M."/>
            <person name="Ohm R."/>
            <person name="Pangilinan J."/>
            <person name="Park H.-J."/>
            <person name="Ramirez L."/>
            <person name="Alfaro M."/>
            <person name="Sun H."/>
            <person name="Tritt A."/>
            <person name="Yoshinaga Y."/>
            <person name="Zwiers L.-H."/>
            <person name="Turgeon B."/>
            <person name="Goodwin S."/>
            <person name="Spatafora J."/>
            <person name="Crous P."/>
            <person name="Grigoriev I."/>
        </authorList>
    </citation>
    <scope>NUCLEOTIDE SEQUENCE</scope>
    <source>
        <strain evidence="1">CBS 207.26</strain>
    </source>
</reference>
<evidence type="ECO:0000313" key="1">
    <source>
        <dbReference type="EMBL" id="KAF2191555.1"/>
    </source>
</evidence>
<protein>
    <submittedName>
        <fullName evidence="1">Uncharacterized protein</fullName>
    </submittedName>
</protein>
<gene>
    <name evidence="1" type="ORF">K469DRAFT_373794</name>
</gene>